<name>A0ABV9VFA6_STRAZ</name>
<evidence type="ECO:0008006" key="4">
    <source>
        <dbReference type="Google" id="ProtNLM"/>
    </source>
</evidence>
<feature type="chain" id="PRO_5046045839" description="Secreted protein" evidence="1">
    <location>
        <begin position="36"/>
        <end position="253"/>
    </location>
</feature>
<keyword evidence="3" id="KW-1185">Reference proteome</keyword>
<protein>
    <recommendedName>
        <fullName evidence="4">Secreted protein</fullName>
    </recommendedName>
</protein>
<dbReference type="EMBL" id="JBHSJE010000010">
    <property type="protein sequence ID" value="MFC4982406.1"/>
    <property type="molecule type" value="Genomic_DNA"/>
</dbReference>
<dbReference type="Proteomes" id="UP001595908">
    <property type="component" value="Unassembled WGS sequence"/>
</dbReference>
<evidence type="ECO:0000313" key="2">
    <source>
        <dbReference type="EMBL" id="MFC4982406.1"/>
    </source>
</evidence>
<evidence type="ECO:0000313" key="3">
    <source>
        <dbReference type="Proteomes" id="UP001595908"/>
    </source>
</evidence>
<proteinExistence type="predicted"/>
<sequence length="253" mass="26823">MIRTEMSRRRALTTAAGVTAASLATGGVLTTPAAAAPAAPGARPLENDTLKKALSDLEGRRRRLLTGRPSGNGWEMQKAFDAEGEIVTYSVPGTGLTVPLREGDAAALLVHVVRRFHYEIEALGLPGEPTPIQGWVAPSEVRDSAQPQSNQASGTAVVIRPGSYPRGVRGGLTAAQLLVVRDIIADTEGLVRWGGDDRPVQEGLFYLVAGPGDERPARVAAKLRAWREAPGLGAGVVADVTAPARRRRAERYR</sequence>
<feature type="signal peptide" evidence="1">
    <location>
        <begin position="1"/>
        <end position="35"/>
    </location>
</feature>
<gene>
    <name evidence="2" type="ORF">ACFPL4_29355</name>
</gene>
<dbReference type="GeneID" id="31233480"/>
<dbReference type="PROSITE" id="PS51318">
    <property type="entry name" value="TAT"/>
    <property type="match status" value="1"/>
</dbReference>
<dbReference type="RefSeq" id="WP_051709359.1">
    <property type="nucleotide sequence ID" value="NZ_JBFAGR010000034.1"/>
</dbReference>
<comment type="caution">
    <text evidence="2">The sequence shown here is derived from an EMBL/GenBank/DDBJ whole genome shotgun (WGS) entry which is preliminary data.</text>
</comment>
<reference evidence="3" key="1">
    <citation type="journal article" date="2019" name="Int. J. Syst. Evol. Microbiol.">
        <title>The Global Catalogue of Microorganisms (GCM) 10K type strain sequencing project: providing services to taxonomists for standard genome sequencing and annotation.</title>
        <authorList>
            <consortium name="The Broad Institute Genomics Platform"/>
            <consortium name="The Broad Institute Genome Sequencing Center for Infectious Disease"/>
            <person name="Wu L."/>
            <person name="Ma J."/>
        </authorList>
    </citation>
    <scope>NUCLEOTIDE SEQUENCE [LARGE SCALE GENOMIC DNA]</scope>
    <source>
        <strain evidence="3">ICMP 257</strain>
    </source>
</reference>
<dbReference type="InterPro" id="IPR006311">
    <property type="entry name" value="TAT_signal"/>
</dbReference>
<keyword evidence="1" id="KW-0732">Signal</keyword>
<evidence type="ECO:0000256" key="1">
    <source>
        <dbReference type="SAM" id="SignalP"/>
    </source>
</evidence>
<accession>A0ABV9VFA6</accession>
<organism evidence="2 3">
    <name type="scientific">Streptomyces atroolivaceus</name>
    <dbReference type="NCBI Taxonomy" id="66869"/>
    <lineage>
        <taxon>Bacteria</taxon>
        <taxon>Bacillati</taxon>
        <taxon>Actinomycetota</taxon>
        <taxon>Actinomycetes</taxon>
        <taxon>Kitasatosporales</taxon>
        <taxon>Streptomycetaceae</taxon>
        <taxon>Streptomyces</taxon>
    </lineage>
</organism>